<dbReference type="Gene3D" id="2.60.40.10">
    <property type="entry name" value="Immunoglobulins"/>
    <property type="match status" value="2"/>
</dbReference>
<gene>
    <name evidence="3" type="ORF">RRG08_048897</name>
</gene>
<dbReference type="InterPro" id="IPR013783">
    <property type="entry name" value="Ig-like_fold"/>
</dbReference>
<name>A0AAE0YUR1_9GAST</name>
<dbReference type="SUPFAM" id="SSF49452">
    <property type="entry name" value="Starch-binding domain-like"/>
    <property type="match status" value="2"/>
</dbReference>
<evidence type="ECO:0000313" key="4">
    <source>
        <dbReference type="Proteomes" id="UP001283361"/>
    </source>
</evidence>
<dbReference type="Proteomes" id="UP001283361">
    <property type="component" value="Unassembled WGS sequence"/>
</dbReference>
<evidence type="ECO:0000259" key="2">
    <source>
        <dbReference type="Pfam" id="PF00686"/>
    </source>
</evidence>
<proteinExistence type="predicted"/>
<feature type="compositionally biased region" description="Basic and acidic residues" evidence="1">
    <location>
        <begin position="499"/>
        <end position="514"/>
    </location>
</feature>
<evidence type="ECO:0000256" key="1">
    <source>
        <dbReference type="SAM" id="MobiDB-lite"/>
    </source>
</evidence>
<organism evidence="3 4">
    <name type="scientific">Elysia crispata</name>
    <name type="common">lettuce slug</name>
    <dbReference type="NCBI Taxonomy" id="231223"/>
    <lineage>
        <taxon>Eukaryota</taxon>
        <taxon>Metazoa</taxon>
        <taxon>Spiralia</taxon>
        <taxon>Lophotrochozoa</taxon>
        <taxon>Mollusca</taxon>
        <taxon>Gastropoda</taxon>
        <taxon>Heterobranchia</taxon>
        <taxon>Euthyneura</taxon>
        <taxon>Panpulmonata</taxon>
        <taxon>Sacoglossa</taxon>
        <taxon>Placobranchoidea</taxon>
        <taxon>Plakobranchidae</taxon>
        <taxon>Elysia</taxon>
    </lineage>
</organism>
<dbReference type="AlphaFoldDB" id="A0AAE0YUR1"/>
<evidence type="ECO:0000313" key="3">
    <source>
        <dbReference type="EMBL" id="KAK3756851.1"/>
    </source>
</evidence>
<accession>A0AAE0YUR1</accession>
<keyword evidence="4" id="KW-1185">Reference proteome</keyword>
<feature type="domain" description="CBM20" evidence="2">
    <location>
        <begin position="12"/>
        <end position="93"/>
    </location>
</feature>
<feature type="region of interest" description="Disordered" evidence="1">
    <location>
        <begin position="587"/>
        <end position="616"/>
    </location>
</feature>
<feature type="region of interest" description="Disordered" evidence="1">
    <location>
        <begin position="495"/>
        <end position="514"/>
    </location>
</feature>
<dbReference type="InterPro" id="IPR013784">
    <property type="entry name" value="Carb-bd-like_fold"/>
</dbReference>
<sequence>MKVKSFKSNEIGVEFKVWASTFDRVSHRLYLLGSHKEIGAWAIESAVEAFPTPDLHIWSVQVGMPPMSRFEWVWLKINTKTKKVSWERPVKRNRTLGCFSGVLHSVWGEHEEVFLQTAAHVEVTTFKRVEEGFVLAITGGTTTLGNWDTSKAVIASEFPNRSGYWKASFAFDAYTNVEFKWAVLKEKALDTVLIQEKLPHCLFGRNTWMKVAAPWMTTSTVVVDTLPLGDKLDNKMGRTDIIVRNRMTRLMEIRHWMERARSSIEFPRTLASPRPETSGRLTGSTQDRAVIDALKKMWTQIPEDEDKVERRSSIQLSKNFRNISQVFAIKGAGQTLMPTDFVNAGCLCWSRIVSEGERRVLDRPLRGPMSLWNLSMMMARRSLQLSGKQNQATSRKPNEAQACAELQASGDTSEAPQAVDGCRVPPGLLPYSYDPVEKSRLAEMYEERGVGEGKCKCEVEERNQRDAAGSNKEKDLLRPERRRCTSLVLCEIDNASDAESEKSPQERQSDNKDTYTFERIPEEHAEMEIGADATEFFKSLEISHSEEVLAAEKHKLKACTSDVFIRDSGLSSFGLDVYVSNECTSNEPDSLMDDASSEHQRQVHSSTDLGSMDGSLRSYVDDGDAVTSLRSNKELEDEGFTELDRACKSACMWDEMPIGPLPEDESDIGEGNGRRAYWKVLQHSRQMALPLLTARQEKLQPTQPDPQIMTQMPKSSTPDLYEQKRDTEECNDIPHYIKSLSSPPAPTTEETLGHLYEQHEDSNCWQYWLKGDRLSEGFDAGESSSLDEGSNDDMSTTDLNAYSSEACMVNPQTTRFNIDALEAVPCDSTPSKLTSSHAFVESSIENLSINRTAIGKGEGGDASNCEEKSCDCFQEDLNAPSPPGNIADLLDVPFEDLNIMERRVMAQALESEWGRMSSAENCGEGGPKSRRAITEDKLVVRDALLCPRRFYRAARHSVSDLYHLVDRGSTAVDRRAMARQAERMWGRAASSRCR</sequence>
<dbReference type="GO" id="GO:2001070">
    <property type="term" value="F:starch binding"/>
    <property type="evidence" value="ECO:0007669"/>
    <property type="project" value="InterPro"/>
</dbReference>
<protein>
    <recommendedName>
        <fullName evidence="2">CBM20 domain-containing protein</fullName>
    </recommendedName>
</protein>
<dbReference type="Pfam" id="PF00686">
    <property type="entry name" value="CBM_20"/>
    <property type="match status" value="2"/>
</dbReference>
<dbReference type="EMBL" id="JAWDGP010005460">
    <property type="protein sequence ID" value="KAK3756851.1"/>
    <property type="molecule type" value="Genomic_DNA"/>
</dbReference>
<comment type="caution">
    <text evidence="3">The sequence shown here is derived from an EMBL/GenBank/DDBJ whole genome shotgun (WGS) entry which is preliminary data.</text>
</comment>
<dbReference type="InterPro" id="IPR002044">
    <property type="entry name" value="CBM20"/>
</dbReference>
<reference evidence="3" key="1">
    <citation type="journal article" date="2023" name="G3 (Bethesda)">
        <title>A reference genome for the long-term kleptoplast-retaining sea slug Elysia crispata morphotype clarki.</title>
        <authorList>
            <person name="Eastman K.E."/>
            <person name="Pendleton A.L."/>
            <person name="Shaikh M.A."/>
            <person name="Suttiyut T."/>
            <person name="Ogas R."/>
            <person name="Tomko P."/>
            <person name="Gavelis G."/>
            <person name="Widhalm J.R."/>
            <person name="Wisecaver J.H."/>
        </authorList>
    </citation>
    <scope>NUCLEOTIDE SEQUENCE</scope>
    <source>
        <strain evidence="3">ECLA1</strain>
    </source>
</reference>
<feature type="domain" description="CBM20" evidence="2">
    <location>
        <begin position="124"/>
        <end position="187"/>
    </location>
</feature>